<keyword evidence="3" id="KW-1185">Reference proteome</keyword>
<feature type="region of interest" description="Disordered" evidence="1">
    <location>
        <begin position="35"/>
        <end position="59"/>
    </location>
</feature>
<dbReference type="AlphaFoldDB" id="A0AAV6JNW0"/>
<evidence type="ECO:0000256" key="1">
    <source>
        <dbReference type="SAM" id="MobiDB-lite"/>
    </source>
</evidence>
<protein>
    <submittedName>
        <fullName evidence="2">Uncharacterized protein</fullName>
    </submittedName>
</protein>
<name>A0AAV6JNW0_9ERIC</name>
<evidence type="ECO:0000313" key="2">
    <source>
        <dbReference type="EMBL" id="KAG5542926.1"/>
    </source>
</evidence>
<dbReference type="Proteomes" id="UP000823749">
    <property type="component" value="Chromosome 6"/>
</dbReference>
<gene>
    <name evidence="2" type="ORF">RHGRI_015874</name>
</gene>
<evidence type="ECO:0000313" key="3">
    <source>
        <dbReference type="Proteomes" id="UP000823749"/>
    </source>
</evidence>
<reference evidence="2 3" key="1">
    <citation type="submission" date="2020-08" db="EMBL/GenBank/DDBJ databases">
        <title>Plant Genome Project.</title>
        <authorList>
            <person name="Zhang R.-G."/>
        </authorList>
    </citation>
    <scope>NUCLEOTIDE SEQUENCE [LARGE SCALE GENOMIC DNA]</scope>
    <source>
        <strain evidence="2">WSP0</strain>
        <tissue evidence="2">Leaf</tissue>
    </source>
</reference>
<proteinExistence type="predicted"/>
<organism evidence="2 3">
    <name type="scientific">Rhododendron griersonianum</name>
    <dbReference type="NCBI Taxonomy" id="479676"/>
    <lineage>
        <taxon>Eukaryota</taxon>
        <taxon>Viridiplantae</taxon>
        <taxon>Streptophyta</taxon>
        <taxon>Embryophyta</taxon>
        <taxon>Tracheophyta</taxon>
        <taxon>Spermatophyta</taxon>
        <taxon>Magnoliopsida</taxon>
        <taxon>eudicotyledons</taxon>
        <taxon>Gunneridae</taxon>
        <taxon>Pentapetalae</taxon>
        <taxon>asterids</taxon>
        <taxon>Ericales</taxon>
        <taxon>Ericaceae</taxon>
        <taxon>Ericoideae</taxon>
        <taxon>Rhodoreae</taxon>
        <taxon>Rhododendron</taxon>
    </lineage>
</organism>
<dbReference type="EMBL" id="JACTNZ010000006">
    <property type="protein sequence ID" value="KAG5542926.1"/>
    <property type="molecule type" value="Genomic_DNA"/>
</dbReference>
<sequence>MLRVQDPNIDRFVLPRRSIILLKISLSPTSVSELHVPSRHLKEERHEEDEEEGRERGRDKVVSVVGAAVNGDARANNRHTKSAPSKALNSLTRPMMMGLARLFGSIDTRQR</sequence>
<accession>A0AAV6JNW0</accession>
<comment type="caution">
    <text evidence="2">The sequence shown here is derived from an EMBL/GenBank/DDBJ whole genome shotgun (WGS) entry which is preliminary data.</text>
</comment>